<reference evidence="1" key="1">
    <citation type="submission" date="2020-05" db="EMBL/GenBank/DDBJ databases">
        <title>Mycena genomes resolve the evolution of fungal bioluminescence.</title>
        <authorList>
            <person name="Tsai I.J."/>
        </authorList>
    </citation>
    <scope>NUCLEOTIDE SEQUENCE</scope>
    <source>
        <strain evidence="1">160909Yilan</strain>
    </source>
</reference>
<evidence type="ECO:0000313" key="2">
    <source>
        <dbReference type="Proteomes" id="UP000623467"/>
    </source>
</evidence>
<name>A0A8H7DCC6_9AGAR</name>
<evidence type="ECO:0000313" key="1">
    <source>
        <dbReference type="EMBL" id="KAF7367677.1"/>
    </source>
</evidence>
<proteinExistence type="predicted"/>
<protein>
    <submittedName>
        <fullName evidence="1">Uncharacterized protein</fullName>
    </submittedName>
</protein>
<dbReference type="Proteomes" id="UP000623467">
    <property type="component" value="Unassembled WGS sequence"/>
</dbReference>
<comment type="caution">
    <text evidence="1">The sequence shown here is derived from an EMBL/GenBank/DDBJ whole genome shotgun (WGS) entry which is preliminary data.</text>
</comment>
<keyword evidence="2" id="KW-1185">Reference proteome</keyword>
<organism evidence="1 2">
    <name type="scientific">Mycena sanguinolenta</name>
    <dbReference type="NCBI Taxonomy" id="230812"/>
    <lineage>
        <taxon>Eukaryota</taxon>
        <taxon>Fungi</taxon>
        <taxon>Dikarya</taxon>
        <taxon>Basidiomycota</taxon>
        <taxon>Agaricomycotina</taxon>
        <taxon>Agaricomycetes</taxon>
        <taxon>Agaricomycetidae</taxon>
        <taxon>Agaricales</taxon>
        <taxon>Marasmiineae</taxon>
        <taxon>Mycenaceae</taxon>
        <taxon>Mycena</taxon>
    </lineage>
</organism>
<dbReference type="EMBL" id="JACAZH010000005">
    <property type="protein sequence ID" value="KAF7367677.1"/>
    <property type="molecule type" value="Genomic_DNA"/>
</dbReference>
<gene>
    <name evidence="1" type="ORF">MSAN_00831400</name>
</gene>
<accession>A0A8H7DCC6</accession>
<sequence>MAFSKTDNDDQDMDAFFAKHLPAPATTECPHKYFHKQIIYQAAYKNSDPNRFVLAPEKATAKAKGKRCPPKRGPIPDAATQTRVQKLWKAYKQAHPRKRQPKKKTTLQILLDEVGAAFKSAFPDGVSAPFTEEKGRAIDEALAALNSFYEEAGPATKSKPKPSRAA</sequence>
<dbReference type="AlphaFoldDB" id="A0A8H7DCC6"/>